<dbReference type="PANTHER" id="PTHR32309">
    <property type="entry name" value="TYROSINE-PROTEIN KINASE"/>
    <property type="match status" value="1"/>
</dbReference>
<dbReference type="AlphaFoldDB" id="A0A7X1Z9J4"/>
<reference evidence="15 16" key="1">
    <citation type="submission" date="2019-10" db="EMBL/GenBank/DDBJ databases">
        <authorList>
            <person name="Dong K."/>
        </authorList>
    </citation>
    <scope>NUCLEOTIDE SEQUENCE [LARGE SCALE GENOMIC DNA]</scope>
    <source>
        <strain evidence="15 16">DSM 28960</strain>
    </source>
</reference>
<keyword evidence="16" id="KW-1185">Reference proteome</keyword>
<evidence type="ECO:0000313" key="15">
    <source>
        <dbReference type="EMBL" id="MQW39015.1"/>
    </source>
</evidence>
<dbReference type="InterPro" id="IPR005702">
    <property type="entry name" value="Wzc-like_C"/>
</dbReference>
<organism evidence="15 16">
    <name type="scientific">Lactococcus hircilactis</name>
    <dbReference type="NCBI Taxonomy" id="1494462"/>
    <lineage>
        <taxon>Bacteria</taxon>
        <taxon>Bacillati</taxon>
        <taxon>Bacillota</taxon>
        <taxon>Bacilli</taxon>
        <taxon>Lactobacillales</taxon>
        <taxon>Streptococcaceae</taxon>
        <taxon>Lactococcus</taxon>
    </lineage>
</organism>
<dbReference type="GO" id="GO:0005886">
    <property type="term" value="C:plasma membrane"/>
    <property type="evidence" value="ECO:0007669"/>
    <property type="project" value="UniProtKB-ARBA"/>
</dbReference>
<comment type="catalytic activity">
    <reaction evidence="13">
        <text>L-tyrosyl-[protein] + ATP = O-phospho-L-tyrosyl-[protein] + ADP + H(+)</text>
        <dbReference type="Rhea" id="RHEA:10596"/>
        <dbReference type="Rhea" id="RHEA-COMP:10136"/>
        <dbReference type="Rhea" id="RHEA-COMP:20101"/>
        <dbReference type="ChEBI" id="CHEBI:15378"/>
        <dbReference type="ChEBI" id="CHEBI:30616"/>
        <dbReference type="ChEBI" id="CHEBI:46858"/>
        <dbReference type="ChEBI" id="CHEBI:61978"/>
        <dbReference type="ChEBI" id="CHEBI:456216"/>
        <dbReference type="EC" id="2.7.10.2"/>
    </reaction>
</comment>
<dbReference type="PANTHER" id="PTHR32309:SF13">
    <property type="entry name" value="FERRIC ENTEROBACTIN TRANSPORT PROTEIN FEPE"/>
    <property type="match status" value="1"/>
</dbReference>
<dbReference type="Pfam" id="PF13614">
    <property type="entry name" value="AAA_31"/>
    <property type="match status" value="1"/>
</dbReference>
<keyword evidence="6" id="KW-0547">Nucleotide-binding</keyword>
<dbReference type="InterPro" id="IPR025669">
    <property type="entry name" value="AAA_dom"/>
</dbReference>
<dbReference type="SUPFAM" id="SSF52540">
    <property type="entry name" value="P-loop containing nucleoside triphosphate hydrolases"/>
    <property type="match status" value="1"/>
</dbReference>
<evidence type="ECO:0000256" key="12">
    <source>
        <dbReference type="ARBA" id="ARBA00024964"/>
    </source>
</evidence>
<feature type="domain" description="AAA" evidence="14">
    <location>
        <begin position="57"/>
        <end position="176"/>
    </location>
</feature>
<dbReference type="EC" id="2.7.10.2" evidence="3"/>
<dbReference type="GO" id="GO:0000271">
    <property type="term" value="P:polysaccharide biosynthetic process"/>
    <property type="evidence" value="ECO:0007669"/>
    <property type="project" value="UniProtKB-KW"/>
</dbReference>
<dbReference type="InterPro" id="IPR050445">
    <property type="entry name" value="Bact_polysacc_biosynth/exp"/>
</dbReference>
<gene>
    <name evidence="15" type="ORF">GHI93_03480</name>
</gene>
<keyword evidence="11" id="KW-0270">Exopolysaccharide synthesis</keyword>
<proteinExistence type="inferred from homology"/>
<sequence>MMSKKNEKLDSNRYLITSVNPKSPISEQYRTIRTTIEFKLADQGLKSFLVTSAEAAAGKSTTIANLAVTFAQQGKKVLLIDADLRKPSVHMTFRLQNRSGLTNVLTRQISVNDAMQGTNFSENLAIISSGPVPPNPSELLGSAAMKNLIDSVTEAFDIVLIDTPPLSAVTDAQILSRYVGGAVIVVRANQTKKESVVKTKKLLDQVNANILGVVLHGVEASDSAYYYYYGAE</sequence>
<evidence type="ECO:0000256" key="5">
    <source>
        <dbReference type="ARBA" id="ARBA00022679"/>
    </source>
</evidence>
<evidence type="ECO:0000256" key="11">
    <source>
        <dbReference type="ARBA" id="ARBA00023169"/>
    </source>
</evidence>
<evidence type="ECO:0000256" key="9">
    <source>
        <dbReference type="ARBA" id="ARBA00022903"/>
    </source>
</evidence>
<evidence type="ECO:0000256" key="1">
    <source>
        <dbReference type="ARBA" id="ARBA00005132"/>
    </source>
</evidence>
<dbReference type="GO" id="GO:0005524">
    <property type="term" value="F:ATP binding"/>
    <property type="evidence" value="ECO:0007669"/>
    <property type="project" value="UniProtKB-KW"/>
</dbReference>
<keyword evidence="9" id="KW-0972">Capsule biogenesis/degradation</keyword>
<comment type="pathway">
    <text evidence="1">Capsule biogenesis; capsule polysaccharide biosynthesis.</text>
</comment>
<evidence type="ECO:0000313" key="16">
    <source>
        <dbReference type="Proteomes" id="UP000439550"/>
    </source>
</evidence>
<protein>
    <recommendedName>
        <fullName evidence="4">Tyrosine-protein kinase CpsD</fullName>
        <ecNumber evidence="3">2.7.10.2</ecNumber>
    </recommendedName>
</protein>
<evidence type="ECO:0000256" key="4">
    <source>
        <dbReference type="ARBA" id="ARBA00019200"/>
    </source>
</evidence>
<comment type="similarity">
    <text evidence="2">Belongs to the CpsD/CapB family.</text>
</comment>
<dbReference type="GO" id="GO:0004715">
    <property type="term" value="F:non-membrane spanning protein tyrosine kinase activity"/>
    <property type="evidence" value="ECO:0007669"/>
    <property type="project" value="UniProtKB-EC"/>
</dbReference>
<accession>A0A7X1Z9J4</accession>
<evidence type="ECO:0000259" key="14">
    <source>
        <dbReference type="Pfam" id="PF13614"/>
    </source>
</evidence>
<dbReference type="NCBIfam" id="TIGR01007">
    <property type="entry name" value="eps_fam"/>
    <property type="match status" value="1"/>
</dbReference>
<name>A0A7X1Z9J4_9LACT</name>
<keyword evidence="7 15" id="KW-0418">Kinase</keyword>
<dbReference type="EMBL" id="WITJ01000004">
    <property type="protein sequence ID" value="MQW39015.1"/>
    <property type="molecule type" value="Genomic_DNA"/>
</dbReference>
<dbReference type="Proteomes" id="UP000439550">
    <property type="component" value="Unassembled WGS sequence"/>
</dbReference>
<dbReference type="GO" id="GO:0042802">
    <property type="term" value="F:identical protein binding"/>
    <property type="evidence" value="ECO:0007669"/>
    <property type="project" value="UniProtKB-ARBA"/>
</dbReference>
<evidence type="ECO:0000256" key="7">
    <source>
        <dbReference type="ARBA" id="ARBA00022777"/>
    </source>
</evidence>
<comment type="caution">
    <text evidence="15">The sequence shown here is derived from an EMBL/GenBank/DDBJ whole genome shotgun (WGS) entry which is preliminary data.</text>
</comment>
<evidence type="ECO:0000256" key="6">
    <source>
        <dbReference type="ARBA" id="ARBA00022741"/>
    </source>
</evidence>
<evidence type="ECO:0000256" key="13">
    <source>
        <dbReference type="ARBA" id="ARBA00051245"/>
    </source>
</evidence>
<evidence type="ECO:0000256" key="10">
    <source>
        <dbReference type="ARBA" id="ARBA00023137"/>
    </source>
</evidence>
<dbReference type="Gene3D" id="3.40.50.300">
    <property type="entry name" value="P-loop containing nucleotide triphosphate hydrolases"/>
    <property type="match status" value="1"/>
</dbReference>
<evidence type="ECO:0000256" key="8">
    <source>
        <dbReference type="ARBA" id="ARBA00022840"/>
    </source>
</evidence>
<keyword evidence="5 15" id="KW-0808">Transferase</keyword>
<dbReference type="OrthoDB" id="9794577at2"/>
<keyword evidence="10" id="KW-0829">Tyrosine-protein kinase</keyword>
<evidence type="ECO:0000256" key="3">
    <source>
        <dbReference type="ARBA" id="ARBA00011903"/>
    </source>
</evidence>
<dbReference type="InterPro" id="IPR027417">
    <property type="entry name" value="P-loop_NTPase"/>
</dbReference>
<evidence type="ECO:0000256" key="2">
    <source>
        <dbReference type="ARBA" id="ARBA00007316"/>
    </source>
</evidence>
<keyword evidence="8" id="KW-0067">ATP-binding</keyword>
<dbReference type="CDD" id="cd05387">
    <property type="entry name" value="BY-kinase"/>
    <property type="match status" value="1"/>
</dbReference>
<comment type="function">
    <text evidence="12">Involved in the regulation of capsular polysaccharide biosynthesis. Autophosphorylation of CpsD attenuates its activity and reduces the level of encapsulation. May be part of a complex that directs the coordinated polymerization and export to the cell surface of the capsular polysaccharide.</text>
</comment>
<dbReference type="RefSeq" id="WP_153495640.1">
    <property type="nucleotide sequence ID" value="NZ_CBCRWP010000042.1"/>
</dbReference>
<dbReference type="FunFam" id="3.40.50.300:FF:000527">
    <property type="entry name" value="Tyrosine-protein kinase etk"/>
    <property type="match status" value="1"/>
</dbReference>